<dbReference type="Gene3D" id="1.10.3210.10">
    <property type="entry name" value="Hypothetical protein af1432"/>
    <property type="match status" value="1"/>
</dbReference>
<reference evidence="2" key="1">
    <citation type="submission" date="2021-01" db="EMBL/GenBank/DDBJ databases">
        <title>Genomic Encyclopedia of Type Strains, Phase IV (KMG-IV): sequencing the most valuable type-strain genomes for metagenomic binning, comparative biology and taxonomic classification.</title>
        <authorList>
            <person name="Goeker M."/>
        </authorList>
    </citation>
    <scope>NUCLEOTIDE SEQUENCE</scope>
    <source>
        <strain evidence="2">DSM 23230</strain>
    </source>
</reference>
<keyword evidence="3" id="KW-1185">Reference proteome</keyword>
<dbReference type="Proteomes" id="UP000774000">
    <property type="component" value="Unassembled WGS sequence"/>
</dbReference>
<accession>A0A938XVJ8</accession>
<dbReference type="RefSeq" id="WP_204701860.1">
    <property type="nucleotide sequence ID" value="NZ_JAFBDQ010000009.1"/>
</dbReference>
<dbReference type="InterPro" id="IPR003607">
    <property type="entry name" value="HD/PDEase_dom"/>
</dbReference>
<dbReference type="NCBIfam" id="TIGR00277">
    <property type="entry name" value="HDIG"/>
    <property type="match status" value="1"/>
</dbReference>
<proteinExistence type="predicted"/>
<name>A0A938XVJ8_9FIRM</name>
<evidence type="ECO:0000259" key="1">
    <source>
        <dbReference type="PROSITE" id="PS51832"/>
    </source>
</evidence>
<feature type="domain" description="HD-GYP" evidence="1">
    <location>
        <begin position="19"/>
        <end position="204"/>
    </location>
</feature>
<dbReference type="PROSITE" id="PS51832">
    <property type="entry name" value="HD_GYP"/>
    <property type="match status" value="1"/>
</dbReference>
<dbReference type="EMBL" id="JAFBDQ010000009">
    <property type="protein sequence ID" value="MBM7557096.1"/>
    <property type="molecule type" value="Genomic_DNA"/>
</dbReference>
<dbReference type="AlphaFoldDB" id="A0A938XVJ8"/>
<dbReference type="PANTHER" id="PTHR43155">
    <property type="entry name" value="CYCLIC DI-GMP PHOSPHODIESTERASE PA4108-RELATED"/>
    <property type="match status" value="1"/>
</dbReference>
<evidence type="ECO:0000313" key="3">
    <source>
        <dbReference type="Proteomes" id="UP000774000"/>
    </source>
</evidence>
<dbReference type="Pfam" id="PF13487">
    <property type="entry name" value="HD_5"/>
    <property type="match status" value="1"/>
</dbReference>
<dbReference type="CDD" id="cd00077">
    <property type="entry name" value="HDc"/>
    <property type="match status" value="1"/>
</dbReference>
<dbReference type="SMART" id="SM00471">
    <property type="entry name" value="HDc"/>
    <property type="match status" value="1"/>
</dbReference>
<comment type="caution">
    <text evidence="2">The sequence shown here is derived from an EMBL/GenBank/DDBJ whole genome shotgun (WGS) entry which is preliminary data.</text>
</comment>
<dbReference type="SUPFAM" id="SSF109604">
    <property type="entry name" value="HD-domain/PDEase-like"/>
    <property type="match status" value="1"/>
</dbReference>
<dbReference type="InterPro" id="IPR037522">
    <property type="entry name" value="HD_GYP_dom"/>
</dbReference>
<evidence type="ECO:0000313" key="2">
    <source>
        <dbReference type="EMBL" id="MBM7557096.1"/>
    </source>
</evidence>
<gene>
    <name evidence="2" type="ORF">JOC47_001950</name>
</gene>
<protein>
    <submittedName>
        <fullName evidence="2">Nucleotidyltransferase with HDIG domain</fullName>
    </submittedName>
</protein>
<sequence>MYKQKMYQKVTKINPNFVFNIKNSHSLDSLLEKLREKNHYTYQHSLNVYMYSISIGEKLKLKTTELKQLGQGALLHDIGKLKMSDKILKKPDSLTELEYQKIKKHPIQGVKIIGNNKNISNLKTAILEHHENFDGSGYPFGLSGENIALNARIIRIADSFDTMVSNRVYQSALPIEKAITELKENAGQQFDPEIVKSFAELILD</sequence>
<dbReference type="InterPro" id="IPR006675">
    <property type="entry name" value="HDIG_dom"/>
</dbReference>
<dbReference type="PANTHER" id="PTHR43155:SF2">
    <property type="entry name" value="CYCLIC DI-GMP PHOSPHODIESTERASE PA4108"/>
    <property type="match status" value="1"/>
</dbReference>
<organism evidence="2 3">
    <name type="scientific">Halanaerobacter jeridensis</name>
    <dbReference type="NCBI Taxonomy" id="706427"/>
    <lineage>
        <taxon>Bacteria</taxon>
        <taxon>Bacillati</taxon>
        <taxon>Bacillota</taxon>
        <taxon>Clostridia</taxon>
        <taxon>Halanaerobiales</taxon>
        <taxon>Halobacteroidaceae</taxon>
        <taxon>Halanaerobacter</taxon>
    </lineage>
</organism>